<sequence>MAETGRMGQAVCRRLCGLFPGPTFLPSPSSRQYRPASLMASRLEGLTLALKVAREATEVLPVLNQILGAAAHISELAEKIQKKREVMYTLIERVAIYAREIEMAVTGRTLDAQMRRRLDRLYCVFAKVESLLVTKAEAKKTPLRLLRDVFIVSNKAESLANELEGEMKLLQLLISIDTRLALSDAADKAEEGSSYVGEFRRLRGSDVQKLGLMHWRYLQHGGILVYARVRVNGELMVVRYMETDEGTWLNVHDAEEHTLFPELVRRISTVHASHPAVVQLYGLREGPDAGFLVFRSGTYDILAFLRELKHSVPPDGSSSDPLAIRTLALCYKILDAAWYLKNKHCLVWLGYMATVDSFGEPRIGLFDDIEDGEVWEDGVAGNLSLLQAGATCDAVTSTY</sequence>
<protein>
    <recommendedName>
        <fullName evidence="3">Protein kinase domain-containing protein</fullName>
    </recommendedName>
</protein>
<evidence type="ECO:0008006" key="3">
    <source>
        <dbReference type="Google" id="ProtNLM"/>
    </source>
</evidence>
<dbReference type="CDD" id="cd21037">
    <property type="entry name" value="MLKL_NTD"/>
    <property type="match status" value="1"/>
</dbReference>
<dbReference type="EMBL" id="KV425955">
    <property type="protein sequence ID" value="KZV95531.1"/>
    <property type="molecule type" value="Genomic_DNA"/>
</dbReference>
<accession>A0A165JYK6</accession>
<dbReference type="InParanoid" id="A0A165JYK6"/>
<proteinExistence type="predicted"/>
<evidence type="ECO:0000313" key="2">
    <source>
        <dbReference type="Proteomes" id="UP000077266"/>
    </source>
</evidence>
<gene>
    <name evidence="1" type="ORF">EXIGLDRAFT_470320</name>
</gene>
<evidence type="ECO:0000313" key="1">
    <source>
        <dbReference type="EMBL" id="KZV95531.1"/>
    </source>
</evidence>
<dbReference type="Proteomes" id="UP000077266">
    <property type="component" value="Unassembled WGS sequence"/>
</dbReference>
<organism evidence="1 2">
    <name type="scientific">Exidia glandulosa HHB12029</name>
    <dbReference type="NCBI Taxonomy" id="1314781"/>
    <lineage>
        <taxon>Eukaryota</taxon>
        <taxon>Fungi</taxon>
        <taxon>Dikarya</taxon>
        <taxon>Basidiomycota</taxon>
        <taxon>Agaricomycotina</taxon>
        <taxon>Agaricomycetes</taxon>
        <taxon>Auriculariales</taxon>
        <taxon>Exidiaceae</taxon>
        <taxon>Exidia</taxon>
    </lineage>
</organism>
<dbReference type="AlphaFoldDB" id="A0A165JYK6"/>
<dbReference type="OrthoDB" id="3319207at2759"/>
<dbReference type="InterPro" id="IPR059179">
    <property type="entry name" value="MLKL-like_MCAfunc"/>
</dbReference>
<keyword evidence="2" id="KW-1185">Reference proteome</keyword>
<name>A0A165JYK6_EXIGL</name>
<reference evidence="1 2" key="1">
    <citation type="journal article" date="2016" name="Mol. Biol. Evol.">
        <title>Comparative Genomics of Early-Diverging Mushroom-Forming Fungi Provides Insights into the Origins of Lignocellulose Decay Capabilities.</title>
        <authorList>
            <person name="Nagy L.G."/>
            <person name="Riley R."/>
            <person name="Tritt A."/>
            <person name="Adam C."/>
            <person name="Daum C."/>
            <person name="Floudas D."/>
            <person name="Sun H."/>
            <person name="Yadav J.S."/>
            <person name="Pangilinan J."/>
            <person name="Larsson K.H."/>
            <person name="Matsuura K."/>
            <person name="Barry K."/>
            <person name="Labutti K."/>
            <person name="Kuo R."/>
            <person name="Ohm R.A."/>
            <person name="Bhattacharya S.S."/>
            <person name="Shirouzu T."/>
            <person name="Yoshinaga Y."/>
            <person name="Martin F.M."/>
            <person name="Grigoriev I.V."/>
            <person name="Hibbett D.S."/>
        </authorList>
    </citation>
    <scope>NUCLEOTIDE SEQUENCE [LARGE SCALE GENOMIC DNA]</scope>
    <source>
        <strain evidence="1 2">HHB12029</strain>
    </source>
</reference>